<dbReference type="PANTHER" id="PTHR30040">
    <property type="entry name" value="THIAMINE BIOSYNTHESIS LIPOPROTEIN APBE"/>
    <property type="match status" value="1"/>
</dbReference>
<dbReference type="PANTHER" id="PTHR30040:SF2">
    <property type="entry name" value="FAD:PROTEIN FMN TRANSFERASE"/>
    <property type="match status" value="1"/>
</dbReference>
<evidence type="ECO:0000256" key="9">
    <source>
        <dbReference type="ARBA" id="ARBA00031306"/>
    </source>
</evidence>
<proteinExistence type="predicted"/>
<protein>
    <recommendedName>
        <fullName evidence="3">FAD:protein FMN transferase</fullName>
        <ecNumber evidence="2">2.7.1.180</ecNumber>
    </recommendedName>
    <alternativeName>
        <fullName evidence="9">Flavin transferase</fullName>
    </alternativeName>
</protein>
<dbReference type="EMBL" id="BAABKO010000003">
    <property type="protein sequence ID" value="GAA4775284.1"/>
    <property type="molecule type" value="Genomic_DNA"/>
</dbReference>
<evidence type="ECO:0000256" key="3">
    <source>
        <dbReference type="ARBA" id="ARBA00016337"/>
    </source>
</evidence>
<evidence type="ECO:0000256" key="5">
    <source>
        <dbReference type="ARBA" id="ARBA00022679"/>
    </source>
</evidence>
<dbReference type="InterPro" id="IPR024932">
    <property type="entry name" value="ApbE"/>
</dbReference>
<evidence type="ECO:0000313" key="12">
    <source>
        <dbReference type="Proteomes" id="UP001501645"/>
    </source>
</evidence>
<accession>A0ABP9A7D5</accession>
<name>A0ABP9A7D5_9MICO</name>
<keyword evidence="5 11" id="KW-0808">Transferase</keyword>
<comment type="catalytic activity">
    <reaction evidence="10">
        <text>L-threonyl-[protein] + FAD = FMN-L-threonyl-[protein] + AMP + H(+)</text>
        <dbReference type="Rhea" id="RHEA:36847"/>
        <dbReference type="Rhea" id="RHEA-COMP:11060"/>
        <dbReference type="Rhea" id="RHEA-COMP:11061"/>
        <dbReference type="ChEBI" id="CHEBI:15378"/>
        <dbReference type="ChEBI" id="CHEBI:30013"/>
        <dbReference type="ChEBI" id="CHEBI:57692"/>
        <dbReference type="ChEBI" id="CHEBI:74257"/>
        <dbReference type="ChEBI" id="CHEBI:456215"/>
        <dbReference type="EC" id="2.7.1.180"/>
    </reaction>
</comment>
<keyword evidence="6" id="KW-0479">Metal-binding</keyword>
<evidence type="ECO:0000256" key="8">
    <source>
        <dbReference type="ARBA" id="ARBA00022842"/>
    </source>
</evidence>
<evidence type="ECO:0000256" key="1">
    <source>
        <dbReference type="ARBA" id="ARBA00001946"/>
    </source>
</evidence>
<dbReference type="EC" id="2.7.1.180" evidence="2"/>
<dbReference type="InterPro" id="IPR003374">
    <property type="entry name" value="ApbE-like_sf"/>
</dbReference>
<dbReference type="SUPFAM" id="SSF143631">
    <property type="entry name" value="ApbE-like"/>
    <property type="match status" value="1"/>
</dbReference>
<dbReference type="GO" id="GO:0016740">
    <property type="term" value="F:transferase activity"/>
    <property type="evidence" value="ECO:0007669"/>
    <property type="project" value="UniProtKB-KW"/>
</dbReference>
<comment type="cofactor">
    <cofactor evidence="1">
        <name>Mg(2+)</name>
        <dbReference type="ChEBI" id="CHEBI:18420"/>
    </cofactor>
</comment>
<organism evidence="11 12">
    <name type="scientific">Microbacterium gilvum</name>
    <dbReference type="NCBI Taxonomy" id="1336204"/>
    <lineage>
        <taxon>Bacteria</taxon>
        <taxon>Bacillati</taxon>
        <taxon>Actinomycetota</taxon>
        <taxon>Actinomycetes</taxon>
        <taxon>Micrococcales</taxon>
        <taxon>Microbacteriaceae</taxon>
        <taxon>Microbacterium</taxon>
    </lineage>
</organism>
<keyword evidence="8" id="KW-0460">Magnesium</keyword>
<dbReference type="Pfam" id="PF02424">
    <property type="entry name" value="ApbE"/>
    <property type="match status" value="1"/>
</dbReference>
<evidence type="ECO:0000256" key="6">
    <source>
        <dbReference type="ARBA" id="ARBA00022723"/>
    </source>
</evidence>
<gene>
    <name evidence="11" type="ORF">GCM10023351_19710</name>
</gene>
<keyword evidence="12" id="KW-1185">Reference proteome</keyword>
<keyword evidence="4" id="KW-0285">Flavoprotein</keyword>
<evidence type="ECO:0000256" key="4">
    <source>
        <dbReference type="ARBA" id="ARBA00022630"/>
    </source>
</evidence>
<dbReference type="RefSeq" id="WP_345438626.1">
    <property type="nucleotide sequence ID" value="NZ_BAABKO010000003.1"/>
</dbReference>
<evidence type="ECO:0000256" key="2">
    <source>
        <dbReference type="ARBA" id="ARBA00011955"/>
    </source>
</evidence>
<evidence type="ECO:0000256" key="7">
    <source>
        <dbReference type="ARBA" id="ARBA00022827"/>
    </source>
</evidence>
<sequence>MRASREWPLWSTTARVVVDDPSVLDDAVRLADAQLARIDEAASRFRSDSELNRVAPLQHAGVEVSSLLALLVQRGLDAALLTGGLVDPTLGHSIDRAGYDRDIRFVESDDAPVKAIVTTRPGWRSVRLAGTHLTVPGHLALDLGASAKAVAADLVAREIARETGASALVSLGGDIATAGEEPHGGWHISAQDGPGQPKQVVRMAAGTGIATSSTLHRTWRRGGEPMHHIIDPRTGLPAPPVWRSVSVSAESCFVANALSTAAVVLGESAPAWLAGRAPARLVRHDGRVVTVGGWPTPVLREEVRHG</sequence>
<dbReference type="Gene3D" id="3.10.520.10">
    <property type="entry name" value="ApbE-like domains"/>
    <property type="match status" value="1"/>
</dbReference>
<comment type="caution">
    <text evidence="11">The sequence shown here is derived from an EMBL/GenBank/DDBJ whole genome shotgun (WGS) entry which is preliminary data.</text>
</comment>
<evidence type="ECO:0000313" key="11">
    <source>
        <dbReference type="EMBL" id="GAA4775284.1"/>
    </source>
</evidence>
<keyword evidence="7" id="KW-0274">FAD</keyword>
<dbReference type="Proteomes" id="UP001501645">
    <property type="component" value="Unassembled WGS sequence"/>
</dbReference>
<reference evidence="12" key="1">
    <citation type="journal article" date="2019" name="Int. J. Syst. Evol. Microbiol.">
        <title>The Global Catalogue of Microorganisms (GCM) 10K type strain sequencing project: providing services to taxonomists for standard genome sequencing and annotation.</title>
        <authorList>
            <consortium name="The Broad Institute Genomics Platform"/>
            <consortium name="The Broad Institute Genome Sequencing Center for Infectious Disease"/>
            <person name="Wu L."/>
            <person name="Ma J."/>
        </authorList>
    </citation>
    <scope>NUCLEOTIDE SEQUENCE [LARGE SCALE GENOMIC DNA]</scope>
    <source>
        <strain evidence="12">JCM 18537</strain>
    </source>
</reference>
<evidence type="ECO:0000256" key="10">
    <source>
        <dbReference type="ARBA" id="ARBA00048540"/>
    </source>
</evidence>